<dbReference type="GO" id="GO:0043137">
    <property type="term" value="P:DNA replication, removal of RNA primer"/>
    <property type="evidence" value="ECO:0007669"/>
    <property type="project" value="TreeGrafter"/>
</dbReference>
<dbReference type="InterPro" id="IPR036397">
    <property type="entry name" value="RNaseH_sf"/>
</dbReference>
<name>A0A2P7RSD0_9HYPH</name>
<feature type="region of interest" description="Disordered" evidence="11">
    <location>
        <begin position="192"/>
        <end position="212"/>
    </location>
</feature>
<evidence type="ECO:0000256" key="5">
    <source>
        <dbReference type="ARBA" id="ARBA00012180"/>
    </source>
</evidence>
<keyword evidence="6" id="KW-0540">Nuclease</keyword>
<dbReference type="AlphaFoldDB" id="A0A2P7RSD0"/>
<reference evidence="13 14" key="1">
    <citation type="submission" date="2018-03" db="EMBL/GenBank/DDBJ databases">
        <title>The draft genome of Mesorhizobium soli JCM 19897.</title>
        <authorList>
            <person name="Li L."/>
            <person name="Liu L."/>
            <person name="Liang L."/>
            <person name="Wang T."/>
            <person name="Zhang X."/>
        </authorList>
    </citation>
    <scope>NUCLEOTIDE SEQUENCE [LARGE SCALE GENOMIC DNA]</scope>
    <source>
        <strain evidence="13 14">JCM 19897</strain>
    </source>
</reference>
<dbReference type="PANTHER" id="PTHR10642:SF26">
    <property type="entry name" value="RIBONUCLEASE H1"/>
    <property type="match status" value="1"/>
</dbReference>
<evidence type="ECO:0000256" key="8">
    <source>
        <dbReference type="ARBA" id="ARBA00022759"/>
    </source>
</evidence>
<keyword evidence="14" id="KW-1185">Reference proteome</keyword>
<evidence type="ECO:0000256" key="9">
    <source>
        <dbReference type="ARBA" id="ARBA00022801"/>
    </source>
</evidence>
<dbReference type="CDD" id="cd09278">
    <property type="entry name" value="RNase_HI_prokaryote_like"/>
    <property type="match status" value="1"/>
</dbReference>
<comment type="subunit">
    <text evidence="4">Monomer.</text>
</comment>
<dbReference type="GO" id="GO:0046872">
    <property type="term" value="F:metal ion binding"/>
    <property type="evidence" value="ECO:0007669"/>
    <property type="project" value="UniProtKB-KW"/>
</dbReference>
<dbReference type="GO" id="GO:0004523">
    <property type="term" value="F:RNA-DNA hybrid ribonuclease activity"/>
    <property type="evidence" value="ECO:0007669"/>
    <property type="project" value="UniProtKB-EC"/>
</dbReference>
<evidence type="ECO:0000256" key="4">
    <source>
        <dbReference type="ARBA" id="ARBA00011245"/>
    </source>
</evidence>
<keyword evidence="9" id="KW-0378">Hydrolase</keyword>
<comment type="cofactor">
    <cofactor evidence="2">
        <name>Mg(2+)</name>
        <dbReference type="ChEBI" id="CHEBI:18420"/>
    </cofactor>
</comment>
<gene>
    <name evidence="13" type="ORF">C7I85_28450</name>
</gene>
<evidence type="ECO:0000259" key="12">
    <source>
        <dbReference type="PROSITE" id="PS50879"/>
    </source>
</evidence>
<dbReference type="Proteomes" id="UP000240653">
    <property type="component" value="Unassembled WGS sequence"/>
</dbReference>
<dbReference type="PROSITE" id="PS50879">
    <property type="entry name" value="RNASE_H_1"/>
    <property type="match status" value="1"/>
</dbReference>
<dbReference type="SUPFAM" id="SSF53098">
    <property type="entry name" value="Ribonuclease H-like"/>
    <property type="match status" value="1"/>
</dbReference>
<comment type="caution">
    <text evidence="13">The sequence shown here is derived from an EMBL/GenBank/DDBJ whole genome shotgun (WGS) entry which is preliminary data.</text>
</comment>
<protein>
    <recommendedName>
        <fullName evidence="5">ribonuclease H</fullName>
        <ecNumber evidence="5">3.1.26.4</ecNumber>
    </recommendedName>
</protein>
<dbReference type="InterPro" id="IPR050092">
    <property type="entry name" value="RNase_H"/>
</dbReference>
<evidence type="ECO:0000256" key="6">
    <source>
        <dbReference type="ARBA" id="ARBA00022722"/>
    </source>
</evidence>
<dbReference type="Pfam" id="PF00075">
    <property type="entry name" value="RNase_H"/>
    <property type="match status" value="1"/>
</dbReference>
<dbReference type="InterPro" id="IPR012337">
    <property type="entry name" value="RNaseH-like_sf"/>
</dbReference>
<keyword evidence="10" id="KW-0460">Magnesium</keyword>
<dbReference type="PANTHER" id="PTHR10642">
    <property type="entry name" value="RIBONUCLEASE H1"/>
    <property type="match status" value="1"/>
</dbReference>
<evidence type="ECO:0000256" key="1">
    <source>
        <dbReference type="ARBA" id="ARBA00000077"/>
    </source>
</evidence>
<comment type="catalytic activity">
    <reaction evidence="1">
        <text>Endonucleolytic cleavage to 5'-phosphomonoester.</text>
        <dbReference type="EC" id="3.1.26.4"/>
    </reaction>
</comment>
<dbReference type="GO" id="GO:0003676">
    <property type="term" value="F:nucleic acid binding"/>
    <property type="evidence" value="ECO:0007669"/>
    <property type="project" value="InterPro"/>
</dbReference>
<accession>A0A2P7RSD0</accession>
<feature type="domain" description="RNase H type-1" evidence="12">
    <location>
        <begin position="13"/>
        <end position="165"/>
    </location>
</feature>
<dbReference type="EMBL" id="PXYL01000031">
    <property type="protein sequence ID" value="PSJ53131.1"/>
    <property type="molecule type" value="Genomic_DNA"/>
</dbReference>
<evidence type="ECO:0000256" key="11">
    <source>
        <dbReference type="SAM" id="MobiDB-lite"/>
    </source>
</evidence>
<proteinExistence type="inferred from homology"/>
<keyword evidence="8" id="KW-0255">Endonuclease</keyword>
<evidence type="ECO:0000256" key="10">
    <source>
        <dbReference type="ARBA" id="ARBA00022842"/>
    </source>
</evidence>
<evidence type="ECO:0000256" key="3">
    <source>
        <dbReference type="ARBA" id="ARBA00005300"/>
    </source>
</evidence>
<dbReference type="InterPro" id="IPR002156">
    <property type="entry name" value="RNaseH_domain"/>
</dbReference>
<evidence type="ECO:0000256" key="2">
    <source>
        <dbReference type="ARBA" id="ARBA00001946"/>
    </source>
</evidence>
<evidence type="ECO:0000256" key="7">
    <source>
        <dbReference type="ARBA" id="ARBA00022723"/>
    </source>
</evidence>
<comment type="similarity">
    <text evidence="3">Belongs to the RNase H family.</text>
</comment>
<sequence length="212" mass="23178">MLDQHPLLAPLTAGRHYLIATDGACIPNPGPGGWGLIKQLKEGTRILRQAAAAGHSEAALAETTTTNNRMETMAAIKAVEGVVEAETPAIILTDSEYVFLGMTERLPGWKANGWRGSKGAVKNRDLWGRLDAACVGKAIHWVWVRGHAGYDLNEMADTSRTMQPEGSIRRADDQWRPATRIGSSDSLLFAKPPIGRETNCHPPRREFDYPTP</sequence>
<evidence type="ECO:0000313" key="14">
    <source>
        <dbReference type="Proteomes" id="UP000240653"/>
    </source>
</evidence>
<dbReference type="InterPro" id="IPR022892">
    <property type="entry name" value="RNaseHI"/>
</dbReference>
<keyword evidence="7" id="KW-0479">Metal-binding</keyword>
<feature type="compositionally biased region" description="Basic and acidic residues" evidence="11">
    <location>
        <begin position="203"/>
        <end position="212"/>
    </location>
</feature>
<evidence type="ECO:0000313" key="13">
    <source>
        <dbReference type="EMBL" id="PSJ53131.1"/>
    </source>
</evidence>
<dbReference type="Gene3D" id="3.30.420.10">
    <property type="entry name" value="Ribonuclease H-like superfamily/Ribonuclease H"/>
    <property type="match status" value="1"/>
</dbReference>
<organism evidence="13 14">
    <name type="scientific">Pseudaminobacter soli</name>
    <name type="common">ex Li et al. 2025</name>
    <dbReference type="NCBI Taxonomy" id="1295366"/>
    <lineage>
        <taxon>Bacteria</taxon>
        <taxon>Pseudomonadati</taxon>
        <taxon>Pseudomonadota</taxon>
        <taxon>Alphaproteobacteria</taxon>
        <taxon>Hyphomicrobiales</taxon>
        <taxon>Phyllobacteriaceae</taxon>
        <taxon>Pseudaminobacter</taxon>
    </lineage>
</organism>
<dbReference type="OrthoDB" id="8082643at2"/>
<dbReference type="EC" id="3.1.26.4" evidence="5"/>